<feature type="compositionally biased region" description="Low complexity" evidence="1">
    <location>
        <begin position="104"/>
        <end position="120"/>
    </location>
</feature>
<feature type="non-terminal residue" evidence="2">
    <location>
        <position position="1"/>
    </location>
</feature>
<sequence>SHQDLKTVSDEPKEDQKVKQMIAAEKPIGCIQLTGQTKNAFVEIEIDAKPLEIQVQSNLPNMVIRNIQQVEEKQLVEPVVVSQPQFKAPKFSFNKPSVAQVSEQQKPQQPQLQQFQPAQPQIQPEPALKSFKASLPAPKPQDAQHQDDQSGHIQYVQPALQPTKHQEPRKPMLVQAQPGQLKEVQQSKPKQEESLQIDVSPIREDLVQILNENTKNAEWLRKTQHEIDNINIDPLQADIKETPLAQQQSTRKSDSEVPRAPPSTTIESGFKQVQKAPVGFNKFLPKTENKFVQNKLTPAIESQTQTQPKQAGFGSVSKGFQKPQPAVQKPVQNIFSLQKSTSVKKNEPIKPNLSPAKQEFIQQNVAQIQEVVQQLPVQDNKQSLKSQWGKFNKNDYKAPNPIKTQQNDQKLSFKDKLLNNVKGNFKQEKQMK</sequence>
<gene>
    <name evidence="2" type="ORF">TPC1_31019</name>
</gene>
<feature type="compositionally biased region" description="Low complexity" evidence="1">
    <location>
        <begin position="321"/>
        <end position="330"/>
    </location>
</feature>
<feature type="region of interest" description="Disordered" evidence="1">
    <location>
        <begin position="383"/>
        <end position="432"/>
    </location>
</feature>
<name>A0A146K175_9EUKA</name>
<accession>A0A146K175</accession>
<feature type="non-terminal residue" evidence="2">
    <location>
        <position position="432"/>
    </location>
</feature>
<evidence type="ECO:0000256" key="1">
    <source>
        <dbReference type="SAM" id="MobiDB-lite"/>
    </source>
</evidence>
<dbReference type="EMBL" id="GDID01007120">
    <property type="protein sequence ID" value="JAP89486.1"/>
    <property type="molecule type" value="Transcribed_RNA"/>
</dbReference>
<evidence type="ECO:0000313" key="2">
    <source>
        <dbReference type="EMBL" id="JAP89486.1"/>
    </source>
</evidence>
<reference evidence="2" key="1">
    <citation type="submission" date="2015-07" db="EMBL/GenBank/DDBJ databases">
        <title>Adaptation to a free-living lifestyle via gene acquisitions in the diplomonad Trepomonas sp. PC1.</title>
        <authorList>
            <person name="Xu F."/>
            <person name="Jerlstrom-Hultqvist J."/>
            <person name="Kolisko M."/>
            <person name="Simpson A.G.B."/>
            <person name="Roger A.J."/>
            <person name="Svard S.G."/>
            <person name="Andersson J.O."/>
        </authorList>
    </citation>
    <scope>NUCLEOTIDE SEQUENCE</scope>
    <source>
        <strain evidence="2">PC1</strain>
    </source>
</reference>
<protein>
    <submittedName>
        <fullName evidence="2">Uncharacterized protein</fullName>
    </submittedName>
</protein>
<feature type="region of interest" description="Disordered" evidence="1">
    <location>
        <begin position="97"/>
        <end position="120"/>
    </location>
</feature>
<dbReference type="AlphaFoldDB" id="A0A146K175"/>
<feature type="region of interest" description="Disordered" evidence="1">
    <location>
        <begin position="132"/>
        <end position="151"/>
    </location>
</feature>
<feature type="region of interest" description="Disordered" evidence="1">
    <location>
        <begin position="300"/>
        <end position="330"/>
    </location>
</feature>
<proteinExistence type="predicted"/>
<organism evidence="2">
    <name type="scientific">Trepomonas sp. PC1</name>
    <dbReference type="NCBI Taxonomy" id="1076344"/>
    <lineage>
        <taxon>Eukaryota</taxon>
        <taxon>Metamonada</taxon>
        <taxon>Diplomonadida</taxon>
        <taxon>Hexamitidae</taxon>
        <taxon>Hexamitinae</taxon>
        <taxon>Trepomonas</taxon>
    </lineage>
</organism>
<feature type="region of interest" description="Disordered" evidence="1">
    <location>
        <begin position="238"/>
        <end position="271"/>
    </location>
</feature>
<feature type="compositionally biased region" description="Polar residues" evidence="1">
    <location>
        <begin position="300"/>
        <end position="309"/>
    </location>
</feature>